<name>A0A219MHN4_9CAUD</name>
<proteinExistence type="predicted"/>
<evidence type="ECO:0000313" key="2">
    <source>
        <dbReference type="Proteomes" id="UP000223907"/>
    </source>
</evidence>
<protein>
    <submittedName>
        <fullName evidence="1">Uncharacterized protein</fullName>
    </submittedName>
</protein>
<sequence length="101" mass="11174">MSKTFTGTVSFDFSLVLSTDSVADVLQYIQSRADSGDELDSFQKYVVGCETDDERILALWKQAMRTQIKGYLQEVHDDTISAGHGDSFKFSPITVTVKGKA</sequence>
<accession>A0A219MHN4</accession>
<organism evidence="1 2">
    <name type="scientific">Dickeya phage BF25/12</name>
    <dbReference type="NCBI Taxonomy" id="1698708"/>
    <lineage>
        <taxon>Viruses</taxon>
        <taxon>Duplodnaviria</taxon>
        <taxon>Heunggongvirae</taxon>
        <taxon>Uroviricota</taxon>
        <taxon>Caudoviricetes</taxon>
        <taxon>Autographivirales</taxon>
        <taxon>Autoscriptoviridae</taxon>
        <taxon>Corkvirinae</taxon>
        <taxon>Stompvirus</taxon>
        <taxon>Stompvirus BF2512</taxon>
    </lineage>
</organism>
<reference evidence="1 2" key="1">
    <citation type="submission" date="2015-07" db="EMBL/GenBank/DDBJ databases">
        <title>Bateriophages against Dickeya spp. of Phalaenopsis orchids.</title>
        <authorList>
            <person name="Dreo T."/>
            <person name="Naglic T."/>
            <person name="Alic S."/>
            <person name="Peterka M."/>
            <person name="Ravnikar M."/>
        </authorList>
    </citation>
    <scope>NUCLEOTIDE SEQUENCE [LARGE SCALE GENOMIC DNA]</scope>
</reference>
<dbReference type="EMBL" id="KT240186">
    <property type="protein sequence ID" value="ALA46491.1"/>
    <property type="molecule type" value="Genomic_DNA"/>
</dbReference>
<keyword evidence="2" id="KW-1185">Reference proteome</keyword>
<evidence type="ECO:0000313" key="1">
    <source>
        <dbReference type="EMBL" id="ALA46491.1"/>
    </source>
</evidence>
<gene>
    <name evidence="1" type="ORF">BF2512_34</name>
</gene>
<dbReference type="Proteomes" id="UP000223907">
    <property type="component" value="Segment"/>
</dbReference>